<reference evidence="4 5" key="1">
    <citation type="submission" date="2016-09" db="EMBL/GenBank/DDBJ databases">
        <title>Draft Genome Sequence of Aeromonas sobria Strain 08005, Isolated from Sick Rana catesbeiana.</title>
        <authorList>
            <person name="Yang Q."/>
        </authorList>
    </citation>
    <scope>NUCLEOTIDE SEQUENCE [LARGE SCALE GENOMIC DNA]</scope>
    <source>
        <strain evidence="4 5">08005</strain>
    </source>
</reference>
<feature type="compositionally biased region" description="Basic and acidic residues" evidence="2">
    <location>
        <begin position="7"/>
        <end position="24"/>
    </location>
</feature>
<evidence type="ECO:0000313" key="5">
    <source>
        <dbReference type="Proteomes" id="UP000179934"/>
    </source>
</evidence>
<dbReference type="Gene3D" id="2.40.160.160">
    <property type="entry name" value="Inverse autotransporter, beta-domain"/>
    <property type="match status" value="1"/>
</dbReference>
<gene>
    <name evidence="4" type="ORF">BJD16_04815</name>
</gene>
<dbReference type="PANTHER" id="PTHR39576:SF2">
    <property type="entry name" value="ATTACHING AND EFFACING PROTEIN HOMOLOG-RELATED"/>
    <property type="match status" value="1"/>
</dbReference>
<organism evidence="4 5">
    <name type="scientific">Aeromonas sobria</name>
    <dbReference type="NCBI Taxonomy" id="646"/>
    <lineage>
        <taxon>Bacteria</taxon>
        <taxon>Pseudomonadati</taxon>
        <taxon>Pseudomonadota</taxon>
        <taxon>Gammaproteobacteria</taxon>
        <taxon>Aeromonadales</taxon>
        <taxon>Aeromonadaceae</taxon>
        <taxon>Aeromonas</taxon>
    </lineage>
</organism>
<dbReference type="PANTHER" id="PTHR39576">
    <property type="entry name" value="ATTACHING AND EFFACING PROTEIN HOMOLOG-RELATED-RELATED"/>
    <property type="match status" value="1"/>
</dbReference>
<comment type="similarity">
    <text evidence="1">Belongs to the intimin/invasin family.</text>
</comment>
<feature type="domain" description="Inverse autotransporter beta-domain" evidence="3">
    <location>
        <begin position="17"/>
        <end position="92"/>
    </location>
</feature>
<protein>
    <recommendedName>
        <fullName evidence="3">Inverse autotransporter beta-domain domain-containing protein</fullName>
    </recommendedName>
</protein>
<dbReference type="AlphaFoldDB" id="A0A1S2CSY6"/>
<dbReference type="InterPro" id="IPR051715">
    <property type="entry name" value="Intimin-Invasin_domain"/>
</dbReference>
<evidence type="ECO:0000256" key="1">
    <source>
        <dbReference type="ARBA" id="ARBA00010116"/>
    </source>
</evidence>
<dbReference type="InterPro" id="IPR038177">
    <property type="entry name" value="IAT_beta_sf"/>
</dbReference>
<sequence>MIGAYVRDQRNENQDKSKHSADQELDYWRSRVTDQFEKEASVYAESLIGQHGTARVNISVDQDFKLDQVEIDALMKIDETEERLLFGQLGSDEIIKTETS</sequence>
<accession>A0A1S2CSY6</accession>
<feature type="region of interest" description="Disordered" evidence="2">
    <location>
        <begin position="1"/>
        <end position="24"/>
    </location>
</feature>
<evidence type="ECO:0000259" key="3">
    <source>
        <dbReference type="Pfam" id="PF11924"/>
    </source>
</evidence>
<evidence type="ECO:0000313" key="4">
    <source>
        <dbReference type="EMBL" id="OHY91269.1"/>
    </source>
</evidence>
<comment type="caution">
    <text evidence="4">The sequence shown here is derived from an EMBL/GenBank/DDBJ whole genome shotgun (WGS) entry which is preliminary data.</text>
</comment>
<evidence type="ECO:0000256" key="2">
    <source>
        <dbReference type="SAM" id="MobiDB-lite"/>
    </source>
</evidence>
<dbReference type="Proteomes" id="UP000179934">
    <property type="component" value="Unassembled WGS sequence"/>
</dbReference>
<dbReference type="EMBL" id="MKFU01000023">
    <property type="protein sequence ID" value="OHY91269.1"/>
    <property type="molecule type" value="Genomic_DNA"/>
</dbReference>
<dbReference type="STRING" id="646.BJD16_04815"/>
<dbReference type="Pfam" id="PF11924">
    <property type="entry name" value="IAT_beta"/>
    <property type="match status" value="1"/>
</dbReference>
<dbReference type="GO" id="GO:0009279">
    <property type="term" value="C:cell outer membrane"/>
    <property type="evidence" value="ECO:0007669"/>
    <property type="project" value="TreeGrafter"/>
</dbReference>
<name>A0A1S2CSY6_AERSO</name>
<proteinExistence type="inferred from homology"/>
<dbReference type="InterPro" id="IPR024519">
    <property type="entry name" value="IAT_beta"/>
</dbReference>